<sequence>MTALVNQMIVSHIKSSLKPNDKFFTALQFRSLLEELTATELKQVISQLENKLDTIHFSQSQIIIDREQLIALYDSIFLNDSERYFTFNICLHGASIDVREVRIASKKKFQLKQEKTAESVRRFYRYEMIEEIESISFFNRLKYLFNPNSLSKKLKNK</sequence>
<name>A0ABY8N7K8_9FLAO</name>
<gene>
    <name evidence="1" type="ORF">MG292_09240</name>
</gene>
<evidence type="ECO:0000313" key="1">
    <source>
        <dbReference type="EMBL" id="WGK94257.1"/>
    </source>
</evidence>
<dbReference type="Proteomes" id="UP001232117">
    <property type="component" value="Chromosome"/>
</dbReference>
<dbReference type="RefSeq" id="WP_264533016.1">
    <property type="nucleotide sequence ID" value="NZ_CP092332.1"/>
</dbReference>
<keyword evidence="2" id="KW-1185">Reference proteome</keyword>
<reference evidence="1 2" key="1">
    <citation type="submission" date="2023-06" db="EMBL/GenBank/DDBJ databases">
        <title>Complete Genome Sequence of Flavobacterium keumense K3R-10.</title>
        <authorList>
            <person name="Jeong H."/>
            <person name="Jhang S.Y."/>
            <person name="Kim J.N."/>
        </authorList>
    </citation>
    <scope>NUCLEOTIDE SEQUENCE [LARGE SCALE GENOMIC DNA]</scope>
    <source>
        <strain evidence="1 2">K3R-10</strain>
    </source>
</reference>
<evidence type="ECO:0000313" key="2">
    <source>
        <dbReference type="Proteomes" id="UP001232117"/>
    </source>
</evidence>
<proteinExistence type="predicted"/>
<dbReference type="EMBL" id="CP092332">
    <property type="protein sequence ID" value="WGK94257.1"/>
    <property type="molecule type" value="Genomic_DNA"/>
</dbReference>
<accession>A0ABY8N7K8</accession>
<organism evidence="1 2">
    <name type="scientific">Flavobacterium keumense</name>
    <dbReference type="NCBI Taxonomy" id="1306518"/>
    <lineage>
        <taxon>Bacteria</taxon>
        <taxon>Pseudomonadati</taxon>
        <taxon>Bacteroidota</taxon>
        <taxon>Flavobacteriia</taxon>
        <taxon>Flavobacteriales</taxon>
        <taxon>Flavobacteriaceae</taxon>
        <taxon>Flavobacterium</taxon>
    </lineage>
</organism>
<protein>
    <submittedName>
        <fullName evidence="1">Uncharacterized protein</fullName>
    </submittedName>
</protein>